<protein>
    <submittedName>
        <fullName evidence="2">Phage terminase small subunit P27 family</fullName>
    </submittedName>
</protein>
<sequence>MAAKGRPSKPTEQLKREGNLRNDRHSDRLNVSVPLDSTPPAWLSEEARKHWTSWYPVLNKNGILKETDAIAFGLLCMEYDRLTMMMKDFKKSDDYIITHISDVGAMVQKIDPKYTIILNSTRDLFRMLADFGMTPTSRNKIKAAIEEEEDPFEKISKM</sequence>
<proteinExistence type="predicted"/>
<dbReference type="InterPro" id="IPR006448">
    <property type="entry name" value="Phage_term_ssu_P27"/>
</dbReference>
<gene>
    <name evidence="2" type="ORF">HWI92_01630</name>
</gene>
<dbReference type="EMBL" id="CP056775">
    <property type="protein sequence ID" value="QRQ99704.1"/>
    <property type="molecule type" value="Genomic_DNA"/>
</dbReference>
<evidence type="ECO:0000256" key="1">
    <source>
        <dbReference type="SAM" id="MobiDB-lite"/>
    </source>
</evidence>
<evidence type="ECO:0000313" key="2">
    <source>
        <dbReference type="EMBL" id="QRQ99704.1"/>
    </source>
</evidence>
<dbReference type="Pfam" id="PF05119">
    <property type="entry name" value="Terminase_4"/>
    <property type="match status" value="1"/>
</dbReference>
<feature type="region of interest" description="Disordered" evidence="1">
    <location>
        <begin position="1"/>
        <end position="31"/>
    </location>
</feature>
<dbReference type="NCBIfam" id="TIGR01558">
    <property type="entry name" value="sm_term_P27"/>
    <property type="match status" value="1"/>
</dbReference>
<name>A0ABX7I1C5_9BACT</name>
<feature type="compositionally biased region" description="Basic and acidic residues" evidence="1">
    <location>
        <begin position="12"/>
        <end position="28"/>
    </location>
</feature>
<evidence type="ECO:0000313" key="3">
    <source>
        <dbReference type="Proteomes" id="UP000612680"/>
    </source>
</evidence>
<organism evidence="2 3">
    <name type="scientific">Dyadobacter sandarakinus</name>
    <dbReference type="NCBI Taxonomy" id="2747268"/>
    <lineage>
        <taxon>Bacteria</taxon>
        <taxon>Pseudomonadati</taxon>
        <taxon>Bacteroidota</taxon>
        <taxon>Cytophagia</taxon>
        <taxon>Cytophagales</taxon>
        <taxon>Spirosomataceae</taxon>
        <taxon>Dyadobacter</taxon>
    </lineage>
</organism>
<reference evidence="2 3" key="1">
    <citation type="submission" date="2020-06" db="EMBL/GenBank/DDBJ databases">
        <title>Dyadobacter sandarakinus sp. nov., isolated from the soil of the Arctic Yellow River Station.</title>
        <authorList>
            <person name="Zhang Y."/>
            <person name="Peng F."/>
        </authorList>
    </citation>
    <scope>NUCLEOTIDE SEQUENCE [LARGE SCALE GENOMIC DNA]</scope>
    <source>
        <strain evidence="2 3">Q3-56</strain>
    </source>
</reference>
<keyword evidence="3" id="KW-1185">Reference proteome</keyword>
<dbReference type="RefSeq" id="WP_204660465.1">
    <property type="nucleotide sequence ID" value="NZ_CP056775.1"/>
</dbReference>
<accession>A0ABX7I1C5</accession>
<dbReference type="Proteomes" id="UP000612680">
    <property type="component" value="Chromosome"/>
</dbReference>